<keyword evidence="1" id="KW-0175">Coiled coil</keyword>
<gene>
    <name evidence="2" type="ORF">GTS_42700</name>
</gene>
<dbReference type="Gene3D" id="1.10.10.60">
    <property type="entry name" value="Homeodomain-like"/>
    <property type="match status" value="1"/>
</dbReference>
<accession>A0A4D4JFF6</accession>
<dbReference type="SUPFAM" id="SSF46689">
    <property type="entry name" value="Homeodomain-like"/>
    <property type="match status" value="1"/>
</dbReference>
<proteinExistence type="predicted"/>
<reference evidence="3" key="1">
    <citation type="submission" date="2019-04" db="EMBL/GenBank/DDBJ databases">
        <title>Draft genome sequence of Pseudonocardiaceae bacterium SL3-2-4.</title>
        <authorList>
            <person name="Ningsih F."/>
            <person name="Yokota A."/>
            <person name="Sakai Y."/>
            <person name="Nanatani K."/>
            <person name="Yabe S."/>
            <person name="Oetari A."/>
            <person name="Sjamsuridzal W."/>
        </authorList>
    </citation>
    <scope>NUCLEOTIDE SEQUENCE [LARGE SCALE GENOMIC DNA]</scope>
    <source>
        <strain evidence="3">SL3-2-4</strain>
    </source>
</reference>
<dbReference type="Proteomes" id="UP000298860">
    <property type="component" value="Unassembled WGS sequence"/>
</dbReference>
<keyword evidence="3" id="KW-1185">Reference proteome</keyword>
<evidence type="ECO:0000313" key="3">
    <source>
        <dbReference type="Proteomes" id="UP000298860"/>
    </source>
</evidence>
<dbReference type="InterPro" id="IPR002514">
    <property type="entry name" value="Transposase_8"/>
</dbReference>
<dbReference type="InterPro" id="IPR051839">
    <property type="entry name" value="RD_transcriptional_regulator"/>
</dbReference>
<evidence type="ECO:0000313" key="2">
    <source>
        <dbReference type="EMBL" id="GDY32637.1"/>
    </source>
</evidence>
<evidence type="ECO:0000256" key="1">
    <source>
        <dbReference type="SAM" id="Coils"/>
    </source>
</evidence>
<name>A0A4D4JFF6_9PSEU</name>
<dbReference type="PANTHER" id="PTHR33215">
    <property type="entry name" value="PROTEIN DISTAL ANTENNA"/>
    <property type="match status" value="1"/>
</dbReference>
<sequence>MFAVGERPTVKRARRRFTDEFKRDAVELVRTSGKSIAEVARELGIYDSTLGNWVKADRIDRGEQEGLTTEERARLRELERENARLRMERELLKRAVAFWVKESTE</sequence>
<dbReference type="OrthoDB" id="52928at2"/>
<comment type="caution">
    <text evidence="2">The sequence shown here is derived from an EMBL/GenBank/DDBJ whole genome shotgun (WGS) entry which is preliminary data.</text>
</comment>
<dbReference type="EMBL" id="BJFL01000027">
    <property type="protein sequence ID" value="GDY32637.1"/>
    <property type="molecule type" value="Genomic_DNA"/>
</dbReference>
<dbReference type="Pfam" id="PF01527">
    <property type="entry name" value="HTH_Tnp_1"/>
    <property type="match status" value="1"/>
</dbReference>
<dbReference type="GO" id="GO:0004803">
    <property type="term" value="F:transposase activity"/>
    <property type="evidence" value="ECO:0007669"/>
    <property type="project" value="InterPro"/>
</dbReference>
<feature type="coiled-coil region" evidence="1">
    <location>
        <begin position="68"/>
        <end position="95"/>
    </location>
</feature>
<dbReference type="AlphaFoldDB" id="A0A4D4JFF6"/>
<dbReference type="InterPro" id="IPR009057">
    <property type="entry name" value="Homeodomain-like_sf"/>
</dbReference>
<organism evidence="2 3">
    <name type="scientific">Gandjariella thermophila</name>
    <dbReference type="NCBI Taxonomy" id="1931992"/>
    <lineage>
        <taxon>Bacteria</taxon>
        <taxon>Bacillati</taxon>
        <taxon>Actinomycetota</taxon>
        <taxon>Actinomycetes</taxon>
        <taxon>Pseudonocardiales</taxon>
        <taxon>Pseudonocardiaceae</taxon>
        <taxon>Gandjariella</taxon>
    </lineage>
</organism>
<dbReference type="GO" id="GO:0003677">
    <property type="term" value="F:DNA binding"/>
    <property type="evidence" value="ECO:0007669"/>
    <property type="project" value="InterPro"/>
</dbReference>
<dbReference type="PANTHER" id="PTHR33215:SF13">
    <property type="entry name" value="PROTEIN DISTAL ANTENNA"/>
    <property type="match status" value="1"/>
</dbReference>
<dbReference type="GO" id="GO:0006313">
    <property type="term" value="P:DNA transposition"/>
    <property type="evidence" value="ECO:0007669"/>
    <property type="project" value="InterPro"/>
</dbReference>
<protein>
    <submittedName>
        <fullName evidence="2">Transposase</fullName>
    </submittedName>
</protein>